<dbReference type="EMBL" id="JAHRIP010076537">
    <property type="protein sequence ID" value="MEQ2311212.1"/>
    <property type="molecule type" value="Genomic_DNA"/>
</dbReference>
<evidence type="ECO:0000313" key="4">
    <source>
        <dbReference type="EMBL" id="MEQ2311212.1"/>
    </source>
</evidence>
<feature type="domain" description="DDE Tnp4" evidence="3">
    <location>
        <begin position="12"/>
        <end position="68"/>
    </location>
</feature>
<gene>
    <name evidence="4" type="ORF">AMECASPLE_017388</name>
</gene>
<accession>A0ABV0ZZP5</accession>
<evidence type="ECO:0000256" key="2">
    <source>
        <dbReference type="ARBA" id="ARBA00022723"/>
    </source>
</evidence>
<reference evidence="4 5" key="1">
    <citation type="submission" date="2021-06" db="EMBL/GenBank/DDBJ databases">
        <authorList>
            <person name="Palmer J.M."/>
        </authorList>
    </citation>
    <scope>NUCLEOTIDE SEQUENCE [LARGE SCALE GENOMIC DNA]</scope>
    <source>
        <strain evidence="4 5">AS_MEX2019</strain>
        <tissue evidence="4">Muscle</tissue>
    </source>
</reference>
<name>A0ABV0ZZP5_9TELE</name>
<sequence length="111" mass="13166">MQTHFLFTPYLHPVRPAQQRYNQAHNHTRGLVERMFGIWKNRFQCLRNMLRFEPRKCCVIVETAVLHNYLRQQGCIDLPTEYYNDPHVPIEVANGKTGHAYRNSFAVQHLS</sequence>
<organism evidence="4 5">
    <name type="scientific">Ameca splendens</name>
    <dbReference type="NCBI Taxonomy" id="208324"/>
    <lineage>
        <taxon>Eukaryota</taxon>
        <taxon>Metazoa</taxon>
        <taxon>Chordata</taxon>
        <taxon>Craniata</taxon>
        <taxon>Vertebrata</taxon>
        <taxon>Euteleostomi</taxon>
        <taxon>Actinopterygii</taxon>
        <taxon>Neopterygii</taxon>
        <taxon>Teleostei</taxon>
        <taxon>Neoteleostei</taxon>
        <taxon>Acanthomorphata</taxon>
        <taxon>Ovalentaria</taxon>
        <taxon>Atherinomorphae</taxon>
        <taxon>Cyprinodontiformes</taxon>
        <taxon>Goodeidae</taxon>
        <taxon>Ameca</taxon>
    </lineage>
</organism>
<proteinExistence type="predicted"/>
<dbReference type="Pfam" id="PF13359">
    <property type="entry name" value="DDE_Tnp_4"/>
    <property type="match status" value="1"/>
</dbReference>
<evidence type="ECO:0000313" key="5">
    <source>
        <dbReference type="Proteomes" id="UP001469553"/>
    </source>
</evidence>
<keyword evidence="5" id="KW-1185">Reference proteome</keyword>
<protein>
    <recommendedName>
        <fullName evidence="3">DDE Tnp4 domain-containing protein</fullName>
    </recommendedName>
</protein>
<comment type="cofactor">
    <cofactor evidence="1">
        <name>a divalent metal cation</name>
        <dbReference type="ChEBI" id="CHEBI:60240"/>
    </cofactor>
</comment>
<evidence type="ECO:0000259" key="3">
    <source>
        <dbReference type="Pfam" id="PF13359"/>
    </source>
</evidence>
<evidence type="ECO:0000256" key="1">
    <source>
        <dbReference type="ARBA" id="ARBA00001968"/>
    </source>
</evidence>
<dbReference type="InterPro" id="IPR027806">
    <property type="entry name" value="HARBI1_dom"/>
</dbReference>
<dbReference type="Proteomes" id="UP001469553">
    <property type="component" value="Unassembled WGS sequence"/>
</dbReference>
<keyword evidence="2" id="KW-0479">Metal-binding</keyword>
<comment type="caution">
    <text evidence="4">The sequence shown here is derived from an EMBL/GenBank/DDBJ whole genome shotgun (WGS) entry which is preliminary data.</text>
</comment>